<protein>
    <recommendedName>
        <fullName evidence="6">Ribosomal protein L11 methyltransferase</fullName>
        <shortName evidence="6">L11 Mtase</shortName>
        <ecNumber evidence="6">2.1.1.-</ecNumber>
    </recommendedName>
</protein>
<keyword evidence="7" id="KW-0687">Ribonucleoprotein</keyword>
<comment type="function">
    <text evidence="6">Methylates ribosomal protein L11.</text>
</comment>
<dbReference type="InterPro" id="IPR050078">
    <property type="entry name" value="Ribosomal_L11_MeTrfase_PrmA"/>
</dbReference>
<dbReference type="EC" id="2.1.1.-" evidence="6"/>
<dbReference type="InterPro" id="IPR004498">
    <property type="entry name" value="Ribosomal_PrmA_MeTrfase"/>
</dbReference>
<evidence type="ECO:0000256" key="5">
    <source>
        <dbReference type="ARBA" id="ARBA00022691"/>
    </source>
</evidence>
<feature type="binding site" evidence="6">
    <location>
        <position position="194"/>
    </location>
    <ligand>
        <name>S-adenosyl-L-methionine</name>
        <dbReference type="ChEBI" id="CHEBI:59789"/>
    </ligand>
</feature>
<accession>A0ABS4DCM3</accession>
<dbReference type="Pfam" id="PF06325">
    <property type="entry name" value="PrmA"/>
    <property type="match status" value="1"/>
</dbReference>
<dbReference type="Proteomes" id="UP001193081">
    <property type="component" value="Unassembled WGS sequence"/>
</dbReference>
<dbReference type="HAMAP" id="MF_00735">
    <property type="entry name" value="Methyltr_PrmA"/>
    <property type="match status" value="1"/>
</dbReference>
<dbReference type="InterPro" id="IPR029063">
    <property type="entry name" value="SAM-dependent_MTases_sf"/>
</dbReference>
<dbReference type="Gene3D" id="3.40.50.150">
    <property type="entry name" value="Vaccinia Virus protein VP39"/>
    <property type="match status" value="1"/>
</dbReference>
<comment type="caution">
    <text evidence="7">The sequence shown here is derived from an EMBL/GenBank/DDBJ whole genome shotgun (WGS) entry which is preliminary data.</text>
</comment>
<dbReference type="GO" id="GO:0032259">
    <property type="term" value="P:methylation"/>
    <property type="evidence" value="ECO:0007669"/>
    <property type="project" value="UniProtKB-KW"/>
</dbReference>
<keyword evidence="7" id="KW-0689">Ribosomal protein</keyword>
<dbReference type="GO" id="GO:0008168">
    <property type="term" value="F:methyltransferase activity"/>
    <property type="evidence" value="ECO:0007669"/>
    <property type="project" value="UniProtKB-KW"/>
</dbReference>
<dbReference type="SUPFAM" id="SSF53335">
    <property type="entry name" value="S-adenosyl-L-methionine-dependent methyltransferases"/>
    <property type="match status" value="1"/>
</dbReference>
<keyword evidence="2 6" id="KW-0963">Cytoplasm</keyword>
<keyword evidence="5 6" id="KW-0949">S-adenosyl-L-methionine</keyword>
<dbReference type="EMBL" id="SIJK02000029">
    <property type="protein sequence ID" value="MBP1467186.1"/>
    <property type="molecule type" value="Genomic_DNA"/>
</dbReference>
<evidence type="ECO:0000256" key="2">
    <source>
        <dbReference type="ARBA" id="ARBA00022490"/>
    </source>
</evidence>
<gene>
    <name evidence="6" type="primary">prmA</name>
    <name evidence="7" type="ORF">EYB53_015840</name>
</gene>
<keyword evidence="3 6" id="KW-0489">Methyltransferase</keyword>
<evidence type="ECO:0000256" key="4">
    <source>
        <dbReference type="ARBA" id="ARBA00022679"/>
    </source>
</evidence>
<organism evidence="7 8">
    <name type="scientific">Candidatus Chloroploca mongolica</name>
    <dbReference type="NCBI Taxonomy" id="2528176"/>
    <lineage>
        <taxon>Bacteria</taxon>
        <taxon>Bacillati</taxon>
        <taxon>Chloroflexota</taxon>
        <taxon>Chloroflexia</taxon>
        <taxon>Chloroflexales</taxon>
        <taxon>Chloroflexineae</taxon>
        <taxon>Oscillochloridaceae</taxon>
        <taxon>Candidatus Chloroploca</taxon>
    </lineage>
</organism>
<dbReference type="PIRSF" id="PIRSF000401">
    <property type="entry name" value="RPL11_MTase"/>
    <property type="match status" value="1"/>
</dbReference>
<feature type="binding site" evidence="6">
    <location>
        <position position="151"/>
    </location>
    <ligand>
        <name>S-adenosyl-L-methionine</name>
        <dbReference type="ChEBI" id="CHEBI:59789"/>
    </ligand>
</feature>
<comment type="subcellular location">
    <subcellularLocation>
        <location evidence="6">Cytoplasm</location>
    </subcellularLocation>
</comment>
<evidence type="ECO:0000313" key="7">
    <source>
        <dbReference type="EMBL" id="MBP1467186.1"/>
    </source>
</evidence>
<dbReference type="PANTHER" id="PTHR43648">
    <property type="entry name" value="ELECTRON TRANSFER FLAVOPROTEIN BETA SUBUNIT LYSINE METHYLTRANSFERASE"/>
    <property type="match status" value="1"/>
</dbReference>
<comment type="catalytic activity">
    <reaction evidence="6">
        <text>L-lysyl-[protein] + 3 S-adenosyl-L-methionine = N(6),N(6),N(6)-trimethyl-L-lysyl-[protein] + 3 S-adenosyl-L-homocysteine + 3 H(+)</text>
        <dbReference type="Rhea" id="RHEA:54192"/>
        <dbReference type="Rhea" id="RHEA-COMP:9752"/>
        <dbReference type="Rhea" id="RHEA-COMP:13826"/>
        <dbReference type="ChEBI" id="CHEBI:15378"/>
        <dbReference type="ChEBI" id="CHEBI:29969"/>
        <dbReference type="ChEBI" id="CHEBI:57856"/>
        <dbReference type="ChEBI" id="CHEBI:59789"/>
        <dbReference type="ChEBI" id="CHEBI:61961"/>
    </reaction>
</comment>
<evidence type="ECO:0000256" key="3">
    <source>
        <dbReference type="ARBA" id="ARBA00022603"/>
    </source>
</evidence>
<keyword evidence="8" id="KW-1185">Reference proteome</keyword>
<proteinExistence type="inferred from homology"/>
<feature type="binding site" evidence="6">
    <location>
        <position position="172"/>
    </location>
    <ligand>
        <name>S-adenosyl-L-methionine</name>
        <dbReference type="ChEBI" id="CHEBI:59789"/>
    </ligand>
</feature>
<name>A0ABS4DCM3_9CHLR</name>
<keyword evidence="4 6" id="KW-0808">Transferase</keyword>
<comment type="similarity">
    <text evidence="1 6">Belongs to the methyltransferase superfamily. PrmA family.</text>
</comment>
<dbReference type="RefSeq" id="WP_135479403.1">
    <property type="nucleotide sequence ID" value="NZ_SIJK02000029.1"/>
</dbReference>
<evidence type="ECO:0000313" key="8">
    <source>
        <dbReference type="Proteomes" id="UP001193081"/>
    </source>
</evidence>
<evidence type="ECO:0000256" key="1">
    <source>
        <dbReference type="ARBA" id="ARBA00009741"/>
    </source>
</evidence>
<evidence type="ECO:0000256" key="6">
    <source>
        <dbReference type="HAMAP-Rule" id="MF_00735"/>
    </source>
</evidence>
<sequence length="324" mass="35072">MTAWLECSVEVDQEAVESVAEVLARYGYNGGVVVEPAWTPGDEGPEFRYDPSRPAILRTYLPLDAQSEEVRQRIEQALWYLGHMRPVGPLQVRTLAEEDWANAWKEHYTVMHIGARTVIVPSWLEHEARPEEVVLRLDPGMAFGTGLHPTTRLCLSLLEQYVQPGMRTLDLGTGSGILAIAAAKLGARPVFALDNDPVAVQVAAENVAHNGVHTVVEVAEGSLGAGRRMGHWLSGDFGEEVPVQPVETSEASPGFALIVANLIARVLITLADDLAANLEPGGILISSGIINTREAEVTSALAAAGLHLRERHSEGEWVALVHQV</sequence>
<reference evidence="7 8" key="1">
    <citation type="submission" date="2021-03" db="EMBL/GenBank/DDBJ databases">
        <authorList>
            <person name="Grouzdev D.S."/>
        </authorList>
    </citation>
    <scope>NUCLEOTIDE SEQUENCE [LARGE SCALE GENOMIC DNA]</scope>
    <source>
        <strain evidence="7 8">M50-1</strain>
    </source>
</reference>
<dbReference type="PANTHER" id="PTHR43648:SF1">
    <property type="entry name" value="ELECTRON TRANSFER FLAVOPROTEIN BETA SUBUNIT LYSINE METHYLTRANSFERASE"/>
    <property type="match status" value="1"/>
</dbReference>
<dbReference type="GO" id="GO:0005840">
    <property type="term" value="C:ribosome"/>
    <property type="evidence" value="ECO:0007669"/>
    <property type="project" value="UniProtKB-KW"/>
</dbReference>
<feature type="binding site" evidence="6">
    <location>
        <position position="261"/>
    </location>
    <ligand>
        <name>S-adenosyl-L-methionine</name>
        <dbReference type="ChEBI" id="CHEBI:59789"/>
    </ligand>
</feature>
<dbReference type="CDD" id="cd02440">
    <property type="entry name" value="AdoMet_MTases"/>
    <property type="match status" value="1"/>
</dbReference>